<proteinExistence type="predicted"/>
<gene>
    <name evidence="1" type="ORF">KSX_95730</name>
</gene>
<evidence type="ECO:0000313" key="1">
    <source>
        <dbReference type="EMBL" id="GHO51410.1"/>
    </source>
</evidence>
<accession>A0A8J3N035</accession>
<evidence type="ECO:0008006" key="3">
    <source>
        <dbReference type="Google" id="ProtNLM"/>
    </source>
</evidence>
<sequence length="191" mass="21787">MTNPLLQQRGGEREPVPTMLLSSILQRDTLKALTLTEPWCSLMRYGAKGVETRSWTTQYRGPVALHAAKTLPKQLDAICELPAFAKVLKEHGHYREKTMFPWKLFPVGKVLAIGMLEEIVRTEQIVANLDASEVAFGDYTSGRYAWRFSAIYPLKTPIPVQGALWLWNWTPPAPFWDEIQQQMSSQLEVTR</sequence>
<comment type="caution">
    <text evidence="1">The sequence shown here is derived from an EMBL/GenBank/DDBJ whole genome shotgun (WGS) entry which is preliminary data.</text>
</comment>
<dbReference type="Proteomes" id="UP000612362">
    <property type="component" value="Unassembled WGS sequence"/>
</dbReference>
<reference evidence="1" key="1">
    <citation type="submission" date="2020-10" db="EMBL/GenBank/DDBJ databases">
        <title>Taxonomic study of unclassified bacteria belonging to the class Ktedonobacteria.</title>
        <authorList>
            <person name="Yabe S."/>
            <person name="Wang C.M."/>
            <person name="Zheng Y."/>
            <person name="Sakai Y."/>
            <person name="Cavaletti L."/>
            <person name="Monciardini P."/>
            <person name="Donadio S."/>
        </authorList>
    </citation>
    <scope>NUCLEOTIDE SEQUENCE</scope>
    <source>
        <strain evidence="1">SOSP1-1</strain>
    </source>
</reference>
<dbReference type="InterPro" id="IPR015947">
    <property type="entry name" value="PUA-like_sf"/>
</dbReference>
<name>A0A8J3N035_9CHLR</name>
<keyword evidence="2" id="KW-1185">Reference proteome</keyword>
<dbReference type="Gene3D" id="2.30.130.30">
    <property type="entry name" value="Hypothetical protein"/>
    <property type="match status" value="1"/>
</dbReference>
<dbReference type="AlphaFoldDB" id="A0A8J3N035"/>
<evidence type="ECO:0000313" key="2">
    <source>
        <dbReference type="Proteomes" id="UP000612362"/>
    </source>
</evidence>
<dbReference type="EMBL" id="BNJF01000012">
    <property type="protein sequence ID" value="GHO51410.1"/>
    <property type="molecule type" value="Genomic_DNA"/>
</dbReference>
<organism evidence="1 2">
    <name type="scientific">Ktedonospora formicarum</name>
    <dbReference type="NCBI Taxonomy" id="2778364"/>
    <lineage>
        <taxon>Bacteria</taxon>
        <taxon>Bacillati</taxon>
        <taxon>Chloroflexota</taxon>
        <taxon>Ktedonobacteria</taxon>
        <taxon>Ktedonobacterales</taxon>
        <taxon>Ktedonobacteraceae</taxon>
        <taxon>Ktedonospora</taxon>
    </lineage>
</organism>
<dbReference type="RefSeq" id="WP_220200324.1">
    <property type="nucleotide sequence ID" value="NZ_BNJF01000012.1"/>
</dbReference>
<dbReference type="SUPFAM" id="SSF88697">
    <property type="entry name" value="PUA domain-like"/>
    <property type="match status" value="1"/>
</dbReference>
<protein>
    <recommendedName>
        <fullName evidence="3">ASCH domain-containing protein</fullName>
    </recommendedName>
</protein>